<reference evidence="2 3" key="1">
    <citation type="submission" date="2014-06" db="EMBL/GenBank/DDBJ databases">
        <title>Draft genome sequence of iron oxidizing acidophile Leptospirillum ferriphilum DSM14647.</title>
        <authorList>
            <person name="Cardenas J.P."/>
            <person name="Lazcano M."/>
            <person name="Ossandon F.J."/>
            <person name="Corbett M."/>
            <person name="Holmes D.S."/>
            <person name="Watkin E."/>
        </authorList>
    </citation>
    <scope>NUCLEOTIDE SEQUENCE [LARGE SCALE GENOMIC DNA]</scope>
    <source>
        <strain evidence="2 3">DSM 14647</strain>
    </source>
</reference>
<protein>
    <recommendedName>
        <fullName evidence="4">NHL repeat containing protein</fullName>
    </recommendedName>
</protein>
<name>A0A094WDW7_9BACT</name>
<dbReference type="AlphaFoldDB" id="A0A094WDW7"/>
<dbReference type="Pfam" id="PF01436">
    <property type="entry name" value="NHL"/>
    <property type="match status" value="1"/>
</dbReference>
<dbReference type="SUPFAM" id="SSF63829">
    <property type="entry name" value="Calcium-dependent phosphotriesterase"/>
    <property type="match status" value="1"/>
</dbReference>
<dbReference type="RefSeq" id="WP_081938127.1">
    <property type="nucleotide sequence ID" value="NZ_JPGK01000005.1"/>
</dbReference>
<organism evidence="2 3">
    <name type="scientific">Leptospirillum ferriphilum</name>
    <dbReference type="NCBI Taxonomy" id="178606"/>
    <lineage>
        <taxon>Bacteria</taxon>
        <taxon>Pseudomonadati</taxon>
        <taxon>Nitrospirota</taxon>
        <taxon>Nitrospiria</taxon>
        <taxon>Nitrospirales</taxon>
        <taxon>Nitrospiraceae</taxon>
        <taxon>Leptospirillum</taxon>
    </lineage>
</organism>
<dbReference type="InterPro" id="IPR001258">
    <property type="entry name" value="NHL_repeat"/>
</dbReference>
<evidence type="ECO:0000313" key="3">
    <source>
        <dbReference type="Proteomes" id="UP000029452"/>
    </source>
</evidence>
<sequence length="643" mass="66292">MTPSLSTDKPFTKNPMRPRKTNNSFLYAPFVSLFLLFASCGSPGSPSSTGHSSLSVSVMGGGSPISGSSVSVCVSTDTIGQQTPPDIDCDQILATGTTDSNGEAEISFVTPASGVVYLIAEGGNAGNGNNPYVKMVSLLGTGKSLLSSVVANEVTTASFTSSVHSLIGIALKNPLVIDNIAHTASRFTDFRTGSFISASSSQTGTGDTILPYIANILATCVDSASPEKECPSLFSTIRSDVSAPRAPVNTTQAALLILSNPTSNYSNLTQGISGPFGNYSQPSLFSPTVLTVGSAYFSTYVSPFYSAVDQDGNVWVTSCYGSGNFAVTKLVASNDYTPVTIYSNGSVSSNLLNMPVMPAIDSFGNVWISNSATPAAGISEISPSKNNRITGFPFGSETGNTLGIAVDQDGNVWGQTYSNGPNGYPLIGEISSASGSASTHTYQAGDSNSGPDAIAIDGHGNVWVADCVNNVIVELVKTGTNSFSYNAYTISGVLNPAGLTVDPSNNVWIANSDCGNGSANIMELPGGNPSSPVLFSTTSITGQSNSYPVDLVSDSAGNIWVVDYNLDEILELQNNSGSYSGVVAGHLPSGQIYPHGISLDSNGNIWVTDNGNRGTNLYGGGIVEFVGMASPVKTPVIGPPSFP</sequence>
<dbReference type="OrthoDB" id="107542at2"/>
<dbReference type="PANTHER" id="PTHR24104">
    <property type="entry name" value="E3 UBIQUITIN-PROTEIN LIGASE NHLRC1-RELATED"/>
    <property type="match status" value="1"/>
</dbReference>
<dbReference type="CDD" id="cd05819">
    <property type="entry name" value="NHL"/>
    <property type="match status" value="1"/>
</dbReference>
<dbReference type="Gene3D" id="2.130.10.10">
    <property type="entry name" value="YVTN repeat-like/Quinoprotein amine dehydrogenase"/>
    <property type="match status" value="1"/>
</dbReference>
<accession>A0A094WDW7</accession>
<dbReference type="Gene3D" id="2.40.10.500">
    <property type="match status" value="1"/>
</dbReference>
<dbReference type="PATRIC" id="fig|178606.4.peg.1547"/>
<dbReference type="InterPro" id="IPR015943">
    <property type="entry name" value="WD40/YVTN_repeat-like_dom_sf"/>
</dbReference>
<dbReference type="Proteomes" id="UP000029452">
    <property type="component" value="Unassembled WGS sequence"/>
</dbReference>
<evidence type="ECO:0008006" key="4">
    <source>
        <dbReference type="Google" id="ProtNLM"/>
    </source>
</evidence>
<dbReference type="InterPro" id="IPR050952">
    <property type="entry name" value="TRIM-NHL_E3_ligases"/>
</dbReference>
<gene>
    <name evidence="2" type="ORF">LptCag_1542</name>
</gene>
<proteinExistence type="predicted"/>
<dbReference type="GO" id="GO:0008270">
    <property type="term" value="F:zinc ion binding"/>
    <property type="evidence" value="ECO:0007669"/>
    <property type="project" value="UniProtKB-KW"/>
</dbReference>
<evidence type="ECO:0000256" key="1">
    <source>
        <dbReference type="ARBA" id="ARBA00022737"/>
    </source>
</evidence>
<dbReference type="EMBL" id="JPGK01000005">
    <property type="protein sequence ID" value="KGA93832.1"/>
    <property type="molecule type" value="Genomic_DNA"/>
</dbReference>
<dbReference type="PANTHER" id="PTHR24104:SF25">
    <property type="entry name" value="PROTEIN LIN-41"/>
    <property type="match status" value="1"/>
</dbReference>
<comment type="caution">
    <text evidence="2">The sequence shown here is derived from an EMBL/GenBank/DDBJ whole genome shotgun (WGS) entry which is preliminary data.</text>
</comment>
<evidence type="ECO:0000313" key="2">
    <source>
        <dbReference type="EMBL" id="KGA93832.1"/>
    </source>
</evidence>
<keyword evidence="1" id="KW-0677">Repeat</keyword>